<dbReference type="HOGENOM" id="CLU_001688_1_0_1"/>
<dbReference type="eggNOG" id="KOG1127">
    <property type="taxonomic scope" value="Eukaryota"/>
</dbReference>
<sequence>MSTAYVKQKLKSARDLIGKKDYEAALQAASDVVDFEPQNYNARVFIALCQSHLDRATDSEATYRRAIELAPHQSLAWQGLATLFKDQKQWDKYTDTLLSMLDMYVESADASKCAETIEKLLEQRRERGTTEQIVETLAWLLPGSRFYSLLARLPPPDATMPESTATYYTQTAIHDSMPVLEEIIRILEKAERNRIEAEVMQRRQRLAGPVTSAEQTRRAVDREILAVSDLPRYYATLLDQHSATDESRRQTESKLLRHKHALLIALPATATVPTPDLPLSKLKRWIALKAQLRHEVLDLTRDMVLLKLPDVLAWHIQLDCRDYSDITAYDRTVLSNFADLFEDDPLTDIIRAYETSSRPHANGDERHDEPSLSSDAISDLYARSIERCQPSAICAKALTINYYAAQKEHATVIEIGEAALQGIQAIVEDYGQSMPAITAMFERQMALAYVEYDAPKHHVRALRLLDPLLLTRPDDAECLFARATIRAASEEWKDAEKSFTAVLASSSASNSLQAQAKEEQAWCRVNQSDFTTGLQGLETALSGIFDSVDTAHERLARLHWRIGSCYWRMAGDDRPAKQLAYSSFISSIKADSLFAPAFTSLGLYYLEALEPADHLRASQCFQKAFELDATQDKAAMLLAQEFASASQWDLVEVVARRVVGSSVTSDQSTRLPVGSALAKRSAWAWKAIGAADLDGKRYDSAITSFQSALRGSPRDVSTWMRLGMSYRGSGKYVAALKTFAQVLKLAPDFWQAKYCIGEVQRAIGLTRAAIDTFSELTATRSSDDSLTVVLAETRVLHSRTLFSTGYNDRAKEQLLLSIKATLAICEHDALAQQCTKILADALEAFSSCDLDDVKDTVREQVATVLAHVGMKDASDKAKVHAVDVLTTDTITHQAGRLPLSSLCAAVSVLCYQWRVTACQKEYERLGSAWYDLALSVYALRKHNTLVPTPELAKKCTEQSIMCLRLALQLEPRNALFWNALGITTIDTSAKLSQHAFIRSVELNGRSATAWTNLGLFYLLKDDPELANKALLRAQVLDPEYARAWMGQSELARANGDLSAAFVLVEHAWALPGYVSSIDLTYAEQTLGSADSLTGSDEQVSRLSSGLYAMSRHLAHQPEDATALHLHALLSERLNLLDQAQSSLEQAATVLEGLYETSESEETERRFVIAHANLGRVSLANGNLDGALTAFDAALSLLEDLPEDDEQGSALKLQAMLGQGLALHAQGDSAASYEVLQQARAEAPDQSSVSLKLDLALSKVLCEREDGASVSEATEILQGRLNVMDTGTRGVVGVVTALLELALAQKNNKLFADTLKYASAYDAETTDGLDPTGQIAQLAATFRLRQGDTQGATEILAARVHRRPYDAAGRYRLVENMMDAQVGSADEMATLLGEGERNSGNLETYLLLQSRLATLRGDTDSAIECAQRAVHEKPGCAASRAALQVAMDAQR</sequence>
<accession>G7E4S6</accession>
<evidence type="ECO:0000256" key="2">
    <source>
        <dbReference type="ARBA" id="ARBA00022803"/>
    </source>
</evidence>
<dbReference type="RefSeq" id="XP_014566229.1">
    <property type="nucleotide sequence ID" value="XM_014710743.1"/>
</dbReference>
<evidence type="ECO:0000313" key="5">
    <source>
        <dbReference type="Proteomes" id="UP000009131"/>
    </source>
</evidence>
<dbReference type="SMART" id="SM00028">
    <property type="entry name" value="TPR"/>
    <property type="match status" value="10"/>
</dbReference>
<dbReference type="PANTHER" id="PTHR15704">
    <property type="entry name" value="SUPERKILLER 3 PROTEIN-RELATED"/>
    <property type="match status" value="1"/>
</dbReference>
<evidence type="ECO:0000313" key="4">
    <source>
        <dbReference type="EMBL" id="GAA97836.1"/>
    </source>
</evidence>
<evidence type="ECO:0008006" key="6">
    <source>
        <dbReference type="Google" id="ProtNLM"/>
    </source>
</evidence>
<dbReference type="InterPro" id="IPR039226">
    <property type="entry name" value="Ski3/TTC37"/>
</dbReference>
<organism evidence="4 5">
    <name type="scientific">Mixia osmundae (strain CBS 9802 / IAM 14324 / JCM 22182 / KY 12970)</name>
    <dbReference type="NCBI Taxonomy" id="764103"/>
    <lineage>
        <taxon>Eukaryota</taxon>
        <taxon>Fungi</taxon>
        <taxon>Dikarya</taxon>
        <taxon>Basidiomycota</taxon>
        <taxon>Pucciniomycotina</taxon>
        <taxon>Mixiomycetes</taxon>
        <taxon>Mixiales</taxon>
        <taxon>Mixiaceae</taxon>
        <taxon>Mixia</taxon>
    </lineage>
</organism>
<dbReference type="OMA" id="CQWELDP"/>
<dbReference type="STRING" id="764103.G7E4S6"/>
<dbReference type="GO" id="GO:0055087">
    <property type="term" value="C:Ski complex"/>
    <property type="evidence" value="ECO:0007669"/>
    <property type="project" value="InterPro"/>
</dbReference>
<feature type="repeat" description="TPR" evidence="3">
    <location>
        <begin position="716"/>
        <end position="749"/>
    </location>
</feature>
<dbReference type="OrthoDB" id="421075at2759"/>
<keyword evidence="2 3" id="KW-0802">TPR repeat</keyword>
<gene>
    <name evidence="4" type="primary">Mo04515</name>
    <name evidence="4" type="ORF">E5Q_04515</name>
</gene>
<feature type="repeat" description="TPR" evidence="3">
    <location>
        <begin position="682"/>
        <end position="715"/>
    </location>
</feature>
<protein>
    <recommendedName>
        <fullName evidence="6">Superkiller protein 3</fullName>
    </recommendedName>
</protein>
<name>G7E4S6_MIXOS</name>
<dbReference type="Pfam" id="PF13432">
    <property type="entry name" value="TPR_16"/>
    <property type="match status" value="4"/>
</dbReference>
<dbReference type="InParanoid" id="G7E4S6"/>
<dbReference type="Proteomes" id="UP000009131">
    <property type="component" value="Unassembled WGS sequence"/>
</dbReference>
<dbReference type="Pfam" id="PF18833">
    <property type="entry name" value="TPR_22"/>
    <property type="match status" value="1"/>
</dbReference>
<dbReference type="GO" id="GO:0006401">
    <property type="term" value="P:RNA catabolic process"/>
    <property type="evidence" value="ECO:0007669"/>
    <property type="project" value="InterPro"/>
</dbReference>
<feature type="repeat" description="TPR" evidence="3">
    <location>
        <begin position="1167"/>
        <end position="1200"/>
    </location>
</feature>
<proteinExistence type="predicted"/>
<reference evidence="4 5" key="1">
    <citation type="journal article" date="2011" name="J. Gen. Appl. Microbiol.">
        <title>Draft genome sequencing of the enigmatic basidiomycete Mixia osmundae.</title>
        <authorList>
            <person name="Nishida H."/>
            <person name="Nagatsuka Y."/>
            <person name="Sugiyama J."/>
        </authorList>
    </citation>
    <scope>NUCLEOTIDE SEQUENCE [LARGE SCALE GENOMIC DNA]</scope>
    <source>
        <strain evidence="5">CBS 9802 / IAM 14324 / JCM 22182 / KY 12970</strain>
    </source>
</reference>
<keyword evidence="1" id="KW-0677">Repeat</keyword>
<evidence type="ECO:0000256" key="3">
    <source>
        <dbReference type="PROSITE-ProRule" id="PRU00339"/>
    </source>
</evidence>
<dbReference type="InterPro" id="IPR019734">
    <property type="entry name" value="TPR_rpt"/>
</dbReference>
<dbReference type="FunCoup" id="G7E4S6">
    <property type="interactions" value="249"/>
</dbReference>
<keyword evidence="5" id="KW-1185">Reference proteome</keyword>
<reference evidence="4 5" key="2">
    <citation type="journal article" date="2012" name="Open Biol.">
        <title>Characteristics of nucleosomes and linker DNA regions on the genome of the basidiomycete Mixia osmundae revealed by mono- and dinucleosome mapping.</title>
        <authorList>
            <person name="Nishida H."/>
            <person name="Kondo S."/>
            <person name="Matsumoto T."/>
            <person name="Suzuki Y."/>
            <person name="Yoshikawa H."/>
            <person name="Taylor T.D."/>
            <person name="Sugiyama J."/>
        </authorList>
    </citation>
    <scope>NUCLEOTIDE SEQUENCE [LARGE SCALE GENOMIC DNA]</scope>
    <source>
        <strain evidence="5">CBS 9802 / IAM 14324 / JCM 22182 / KY 12970</strain>
    </source>
</reference>
<dbReference type="PANTHER" id="PTHR15704:SF7">
    <property type="entry name" value="SUPERKILLER COMPLEX PROTEIN 3"/>
    <property type="match status" value="1"/>
</dbReference>
<comment type="caution">
    <text evidence="4">The sequence shown here is derived from an EMBL/GenBank/DDBJ whole genome shotgun (WGS) entry which is preliminary data.</text>
</comment>
<dbReference type="SUPFAM" id="SSF48452">
    <property type="entry name" value="TPR-like"/>
    <property type="match status" value="3"/>
</dbReference>
<dbReference type="InterPro" id="IPR011990">
    <property type="entry name" value="TPR-like_helical_dom_sf"/>
</dbReference>
<evidence type="ECO:0000256" key="1">
    <source>
        <dbReference type="ARBA" id="ARBA00022737"/>
    </source>
</evidence>
<feature type="repeat" description="TPR" evidence="3">
    <location>
        <begin position="1007"/>
        <end position="1040"/>
    </location>
</feature>
<dbReference type="InterPro" id="IPR040962">
    <property type="entry name" value="TPR_22"/>
</dbReference>
<dbReference type="Gene3D" id="1.25.40.10">
    <property type="entry name" value="Tetratricopeptide repeat domain"/>
    <property type="match status" value="4"/>
</dbReference>
<dbReference type="PROSITE" id="PS50005">
    <property type="entry name" value="TPR"/>
    <property type="match status" value="4"/>
</dbReference>
<dbReference type="EMBL" id="BABT02000144">
    <property type="protein sequence ID" value="GAA97836.1"/>
    <property type="molecule type" value="Genomic_DNA"/>
</dbReference>